<keyword evidence="3" id="KW-0804">Transcription</keyword>
<dbReference type="PROSITE" id="PS00552">
    <property type="entry name" value="HTH_MERR_1"/>
    <property type="match status" value="1"/>
</dbReference>
<dbReference type="InterPro" id="IPR009061">
    <property type="entry name" value="DNA-bd_dom_put_sf"/>
</dbReference>
<evidence type="ECO:0000313" key="6">
    <source>
        <dbReference type="Proteomes" id="UP001428290"/>
    </source>
</evidence>
<gene>
    <name evidence="5" type="primary">merR1_1</name>
    <name evidence="5" type="ORF">Hgul01_01452</name>
</gene>
<dbReference type="InterPro" id="IPR000551">
    <property type="entry name" value="MerR-type_HTH_dom"/>
</dbReference>
<keyword evidence="2" id="KW-0238">DNA-binding</keyword>
<dbReference type="CDD" id="cd04770">
    <property type="entry name" value="HTH_HMRTR"/>
    <property type="match status" value="1"/>
</dbReference>
<dbReference type="PANTHER" id="PTHR30204">
    <property type="entry name" value="REDOX-CYCLING DRUG-SENSING TRANSCRIPTIONAL ACTIVATOR SOXR"/>
    <property type="match status" value="1"/>
</dbReference>
<reference evidence="5 6" key="1">
    <citation type="submission" date="2024-02" db="EMBL/GenBank/DDBJ databases">
        <title>Herpetosiphon gulosus NBRC 112829.</title>
        <authorList>
            <person name="Ichikawa N."/>
            <person name="Katano-Makiyama Y."/>
            <person name="Hidaka K."/>
        </authorList>
    </citation>
    <scope>NUCLEOTIDE SEQUENCE [LARGE SCALE GENOMIC DNA]</scope>
    <source>
        <strain evidence="5 6">NBRC 112829</strain>
    </source>
</reference>
<comment type="caution">
    <text evidence="5">The sequence shown here is derived from an EMBL/GenBank/DDBJ whole genome shotgun (WGS) entry which is preliminary data.</text>
</comment>
<dbReference type="InterPro" id="IPR015358">
    <property type="entry name" value="Tscrpt_reg_MerR_DNA-bd"/>
</dbReference>
<protein>
    <submittedName>
        <fullName evidence="5">Mercuric resistance operon regulatory protein</fullName>
    </submittedName>
</protein>
<dbReference type="PANTHER" id="PTHR30204:SF94">
    <property type="entry name" value="HEAVY METAL-DEPENDENT TRANSCRIPTIONAL REGULATOR HI_0293-RELATED"/>
    <property type="match status" value="1"/>
</dbReference>
<dbReference type="RefSeq" id="WP_345721283.1">
    <property type="nucleotide sequence ID" value="NZ_BAABRU010000004.1"/>
</dbReference>
<keyword evidence="1" id="KW-0805">Transcription regulation</keyword>
<dbReference type="Gene3D" id="1.10.1660.10">
    <property type="match status" value="1"/>
</dbReference>
<evidence type="ECO:0000259" key="4">
    <source>
        <dbReference type="PROSITE" id="PS50937"/>
    </source>
</evidence>
<dbReference type="Pfam" id="PF00376">
    <property type="entry name" value="MerR"/>
    <property type="match status" value="1"/>
</dbReference>
<proteinExistence type="predicted"/>
<accession>A0ABP9WWT4</accession>
<dbReference type="Pfam" id="PF09278">
    <property type="entry name" value="MerR-DNA-bind"/>
    <property type="match status" value="1"/>
</dbReference>
<organism evidence="5 6">
    <name type="scientific">Herpetosiphon gulosus</name>
    <dbReference type="NCBI Taxonomy" id="1973496"/>
    <lineage>
        <taxon>Bacteria</taxon>
        <taxon>Bacillati</taxon>
        <taxon>Chloroflexota</taxon>
        <taxon>Chloroflexia</taxon>
        <taxon>Herpetosiphonales</taxon>
        <taxon>Herpetosiphonaceae</taxon>
        <taxon>Herpetosiphon</taxon>
    </lineage>
</organism>
<evidence type="ECO:0000256" key="1">
    <source>
        <dbReference type="ARBA" id="ARBA00023015"/>
    </source>
</evidence>
<dbReference type="PRINTS" id="PR00040">
    <property type="entry name" value="HTHMERR"/>
</dbReference>
<dbReference type="Proteomes" id="UP001428290">
    <property type="component" value="Unassembled WGS sequence"/>
</dbReference>
<evidence type="ECO:0000256" key="3">
    <source>
        <dbReference type="ARBA" id="ARBA00023163"/>
    </source>
</evidence>
<dbReference type="PROSITE" id="PS50937">
    <property type="entry name" value="HTH_MERR_2"/>
    <property type="match status" value="1"/>
</dbReference>
<feature type="domain" description="HTH merR-type" evidence="4">
    <location>
        <begin position="1"/>
        <end position="69"/>
    </location>
</feature>
<sequence>MQIGQVARRCGVSVQTVRLYERMGLIETAQRRESGYRDYSNTVVARILAIKQGQALGFSLREMGMFLQLSPQNTEQALIQQFVDQKVQQIDQTVQQFQRLRQALHEFAARSADDPRECPVIHALAEMACSQGVSDA</sequence>
<dbReference type="SMART" id="SM00422">
    <property type="entry name" value="HTH_MERR"/>
    <property type="match status" value="1"/>
</dbReference>
<evidence type="ECO:0000313" key="5">
    <source>
        <dbReference type="EMBL" id="GAA5527662.1"/>
    </source>
</evidence>
<dbReference type="SUPFAM" id="SSF46955">
    <property type="entry name" value="Putative DNA-binding domain"/>
    <property type="match status" value="1"/>
</dbReference>
<keyword evidence="6" id="KW-1185">Reference proteome</keyword>
<evidence type="ECO:0000256" key="2">
    <source>
        <dbReference type="ARBA" id="ARBA00023125"/>
    </source>
</evidence>
<name>A0ABP9WWT4_9CHLR</name>
<dbReference type="InterPro" id="IPR047057">
    <property type="entry name" value="MerR_fam"/>
</dbReference>
<dbReference type="EMBL" id="BAABRU010000004">
    <property type="protein sequence ID" value="GAA5527662.1"/>
    <property type="molecule type" value="Genomic_DNA"/>
</dbReference>